<dbReference type="CDD" id="cd02440">
    <property type="entry name" value="AdoMet_MTases"/>
    <property type="match status" value="1"/>
</dbReference>
<dbReference type="PANTHER" id="PTHR43861">
    <property type="entry name" value="TRANS-ACONITATE 2-METHYLTRANSFERASE-RELATED"/>
    <property type="match status" value="1"/>
</dbReference>
<evidence type="ECO:0000313" key="4">
    <source>
        <dbReference type="Proteomes" id="UP000011863"/>
    </source>
</evidence>
<keyword evidence="1" id="KW-0808">Transferase</keyword>
<dbReference type="OrthoDB" id="1853779at2"/>
<dbReference type="KEGG" id="aym:YM304_20640"/>
<sequence>METHMNDHPDAATRGARISARAKGGVSSLAQRVVESERIRARLLRSSQFVDWLTTDPDVRHTLSAAESFRAPFHAETRLGPSDPTMEVDVEVGAEQLDAAFERVRATWETVGVDEPFWSVLSADQYKRDQLADTAEFYASGEFHVDHLDALLRRNGVDVAAVESCMEFGCGVGRMTVWLARRFAQVTGCDISRPHLDLARAEIDRRGLDNIELLHVADKDGLGALPQVDLVYSVIVLQHNPPPIMAFILGRLLASVRPGGHAVIQLPTYDRRYHFSIDEYLAPESVDGILMHVLPQPDVFAIIRDAGCELLEVYADHLAGMEPKTMSNTFVVRRPA</sequence>
<feature type="domain" description="Methyltransferase" evidence="2">
    <location>
        <begin position="166"/>
        <end position="260"/>
    </location>
</feature>
<dbReference type="Proteomes" id="UP000011863">
    <property type="component" value="Chromosome"/>
</dbReference>
<dbReference type="InterPro" id="IPR041698">
    <property type="entry name" value="Methyltransf_25"/>
</dbReference>
<proteinExistence type="predicted"/>
<accession>A0A6C7ECL3</accession>
<evidence type="ECO:0000313" key="3">
    <source>
        <dbReference type="EMBL" id="BAN02378.1"/>
    </source>
</evidence>
<organism evidence="3 4">
    <name type="scientific">Ilumatobacter coccineus (strain NBRC 103263 / KCTC 29153 / YM16-304)</name>
    <dbReference type="NCBI Taxonomy" id="1313172"/>
    <lineage>
        <taxon>Bacteria</taxon>
        <taxon>Bacillati</taxon>
        <taxon>Actinomycetota</taxon>
        <taxon>Acidimicrobiia</taxon>
        <taxon>Acidimicrobiales</taxon>
        <taxon>Ilumatobacteraceae</taxon>
        <taxon>Ilumatobacter</taxon>
    </lineage>
</organism>
<dbReference type="SUPFAM" id="SSF53335">
    <property type="entry name" value="S-adenosyl-L-methionine-dependent methyltransferases"/>
    <property type="match status" value="1"/>
</dbReference>
<evidence type="ECO:0000256" key="1">
    <source>
        <dbReference type="ARBA" id="ARBA00022679"/>
    </source>
</evidence>
<keyword evidence="4" id="KW-1185">Reference proteome</keyword>
<dbReference type="Gene3D" id="3.40.50.150">
    <property type="entry name" value="Vaccinia Virus protein VP39"/>
    <property type="match status" value="1"/>
</dbReference>
<reference evidence="3 4" key="1">
    <citation type="journal article" date="2013" name="Int. J. Syst. Evol. Microbiol.">
        <title>Ilumatobacter nonamiense sp. nov. and Ilumatobacter coccineum sp. nov., isolated from seashore sand.</title>
        <authorList>
            <person name="Matsumoto A."/>
            <person name="Kasai H."/>
            <person name="Matsuo Y."/>
            <person name="Shizuri Y."/>
            <person name="Ichikawa N."/>
            <person name="Fujita N."/>
            <person name="Omura S."/>
            <person name="Takahashi Y."/>
        </authorList>
    </citation>
    <scope>NUCLEOTIDE SEQUENCE [LARGE SCALE GENOMIC DNA]</scope>
    <source>
        <strain evidence="4">NBRC 103263 / KCTC 29153 / YM16-304</strain>
    </source>
</reference>
<dbReference type="Pfam" id="PF13649">
    <property type="entry name" value="Methyltransf_25"/>
    <property type="match status" value="1"/>
</dbReference>
<protein>
    <recommendedName>
        <fullName evidence="2">Methyltransferase domain-containing protein</fullName>
    </recommendedName>
</protein>
<dbReference type="InterPro" id="IPR029063">
    <property type="entry name" value="SAM-dependent_MTases_sf"/>
</dbReference>
<dbReference type="AlphaFoldDB" id="A0A6C7ECL3"/>
<dbReference type="GO" id="GO:0016740">
    <property type="term" value="F:transferase activity"/>
    <property type="evidence" value="ECO:0007669"/>
    <property type="project" value="UniProtKB-KW"/>
</dbReference>
<dbReference type="EMBL" id="AP012057">
    <property type="protein sequence ID" value="BAN02378.1"/>
    <property type="molecule type" value="Genomic_DNA"/>
</dbReference>
<evidence type="ECO:0000259" key="2">
    <source>
        <dbReference type="Pfam" id="PF13649"/>
    </source>
</evidence>
<name>A0A6C7ECL3_ILUCY</name>
<gene>
    <name evidence="3" type="ORF">YM304_20640</name>
</gene>